<name>A0A2T8KJI2_9POAL</name>
<organism evidence="2">
    <name type="scientific">Panicum hallii</name>
    <dbReference type="NCBI Taxonomy" id="206008"/>
    <lineage>
        <taxon>Eukaryota</taxon>
        <taxon>Viridiplantae</taxon>
        <taxon>Streptophyta</taxon>
        <taxon>Embryophyta</taxon>
        <taxon>Tracheophyta</taxon>
        <taxon>Spermatophyta</taxon>
        <taxon>Magnoliopsida</taxon>
        <taxon>Liliopsida</taxon>
        <taxon>Poales</taxon>
        <taxon>Poaceae</taxon>
        <taxon>PACMAD clade</taxon>
        <taxon>Panicoideae</taxon>
        <taxon>Panicodae</taxon>
        <taxon>Paniceae</taxon>
        <taxon>Panicinae</taxon>
        <taxon>Panicum</taxon>
        <taxon>Panicum sect. Panicum</taxon>
    </lineage>
</organism>
<gene>
    <name evidence="2" type="ORF">PAHAL_3G267100</name>
</gene>
<feature type="compositionally biased region" description="Basic and acidic residues" evidence="1">
    <location>
        <begin position="9"/>
        <end position="19"/>
    </location>
</feature>
<dbReference type="Gramene" id="PVH62340">
    <property type="protein sequence ID" value="PVH62340"/>
    <property type="gene ID" value="PAHAL_3G267100"/>
</dbReference>
<dbReference type="Proteomes" id="UP000243499">
    <property type="component" value="Chromosome 3"/>
</dbReference>
<evidence type="ECO:0000256" key="1">
    <source>
        <dbReference type="SAM" id="MobiDB-lite"/>
    </source>
</evidence>
<protein>
    <submittedName>
        <fullName evidence="2">Uncharacterized protein</fullName>
    </submittedName>
</protein>
<feature type="region of interest" description="Disordered" evidence="1">
    <location>
        <begin position="1"/>
        <end position="37"/>
    </location>
</feature>
<accession>A0A2T8KJI2</accession>
<dbReference type="EMBL" id="CM008048">
    <property type="protein sequence ID" value="PVH62340.1"/>
    <property type="molecule type" value="Genomic_DNA"/>
</dbReference>
<proteinExistence type="predicted"/>
<sequence length="118" mass="12638">MRRGGEQGGKGRGDEEWKSQGRLRLRQGERAAATRRASAGRWRGERCECESAHRTTQEKHELSSSFTNATATVGGLGGCGKGIRVGNGPAKSMAGGKQAAAGRGPCCRWREERPARQA</sequence>
<reference evidence="2" key="1">
    <citation type="submission" date="2018-04" db="EMBL/GenBank/DDBJ databases">
        <title>WGS assembly of Panicum hallii.</title>
        <authorList>
            <person name="Lovell J."/>
            <person name="Jenkins J."/>
            <person name="Lowry D."/>
            <person name="Mamidi S."/>
            <person name="Sreedasyam A."/>
            <person name="Weng X."/>
            <person name="Barry K."/>
            <person name="Bonette J."/>
            <person name="Campitelli B."/>
            <person name="Daum C."/>
            <person name="Gordon S."/>
            <person name="Gould B."/>
            <person name="Lipzen A."/>
            <person name="Macqueen A."/>
            <person name="Palacio-Mejia J."/>
            <person name="Plott C."/>
            <person name="Shakirov E."/>
            <person name="Shu S."/>
            <person name="Yoshinaga Y."/>
            <person name="Zane M."/>
            <person name="Rokhsar D."/>
            <person name="Grimwood J."/>
            <person name="Schmutz J."/>
            <person name="Juenger T."/>
        </authorList>
    </citation>
    <scope>NUCLEOTIDE SEQUENCE [LARGE SCALE GENOMIC DNA]</scope>
    <source>
        <strain evidence="2">FIL2</strain>
    </source>
</reference>
<evidence type="ECO:0000313" key="2">
    <source>
        <dbReference type="EMBL" id="PVH62340.1"/>
    </source>
</evidence>
<dbReference type="AlphaFoldDB" id="A0A2T8KJI2"/>